<protein>
    <submittedName>
        <fullName evidence="1">Uncharacterized protein</fullName>
    </submittedName>
</protein>
<keyword evidence="2" id="KW-1185">Reference proteome</keyword>
<organism evidence="1 2">
    <name type="scientific">Populus alba x Populus x berolinensis</name>
    <dbReference type="NCBI Taxonomy" id="444605"/>
    <lineage>
        <taxon>Eukaryota</taxon>
        <taxon>Viridiplantae</taxon>
        <taxon>Streptophyta</taxon>
        <taxon>Embryophyta</taxon>
        <taxon>Tracheophyta</taxon>
        <taxon>Spermatophyta</taxon>
        <taxon>Magnoliopsida</taxon>
        <taxon>eudicotyledons</taxon>
        <taxon>Gunneridae</taxon>
        <taxon>Pentapetalae</taxon>
        <taxon>rosids</taxon>
        <taxon>fabids</taxon>
        <taxon>Malpighiales</taxon>
        <taxon>Salicaceae</taxon>
        <taxon>Saliceae</taxon>
        <taxon>Populus</taxon>
    </lineage>
</organism>
<evidence type="ECO:0000313" key="1">
    <source>
        <dbReference type="EMBL" id="KAJ6951367.1"/>
    </source>
</evidence>
<reference evidence="1" key="1">
    <citation type="journal article" date="2023" name="Mol. Ecol. Resour.">
        <title>Chromosome-level genome assembly of a triploid poplar Populus alba 'Berolinensis'.</title>
        <authorList>
            <person name="Chen S."/>
            <person name="Yu Y."/>
            <person name="Wang X."/>
            <person name="Wang S."/>
            <person name="Zhang T."/>
            <person name="Zhou Y."/>
            <person name="He R."/>
            <person name="Meng N."/>
            <person name="Wang Y."/>
            <person name="Liu W."/>
            <person name="Liu Z."/>
            <person name="Liu J."/>
            <person name="Guo Q."/>
            <person name="Huang H."/>
            <person name="Sederoff R.R."/>
            <person name="Wang G."/>
            <person name="Qu G."/>
            <person name="Chen S."/>
        </authorList>
    </citation>
    <scope>NUCLEOTIDE SEQUENCE</scope>
    <source>
        <strain evidence="1">SC-2020</strain>
    </source>
</reference>
<evidence type="ECO:0000313" key="2">
    <source>
        <dbReference type="Proteomes" id="UP001164929"/>
    </source>
</evidence>
<dbReference type="AlphaFoldDB" id="A0AAD6L6Q1"/>
<gene>
    <name evidence="1" type="ORF">NC653_040698</name>
</gene>
<name>A0AAD6L6Q1_9ROSI</name>
<dbReference type="EMBL" id="JAQIZT010000019">
    <property type="protein sequence ID" value="KAJ6951367.1"/>
    <property type="molecule type" value="Genomic_DNA"/>
</dbReference>
<dbReference type="Proteomes" id="UP001164929">
    <property type="component" value="Chromosome 19"/>
</dbReference>
<comment type="caution">
    <text evidence="1">The sequence shown here is derived from an EMBL/GenBank/DDBJ whole genome shotgun (WGS) entry which is preliminary data.</text>
</comment>
<accession>A0AAD6L6Q1</accession>
<proteinExistence type="predicted"/>
<sequence length="85" mass="9352">MKKITLPLKMISRETNSLAAPKRLRYCFLHVSFKVGRSALVSVIMFSRSNIRVLGFLPDLQGWVLSGSSPSTLCAVVDNDLAVEA</sequence>